<dbReference type="InterPro" id="IPR037278">
    <property type="entry name" value="ARFGAP/RecO"/>
</dbReference>
<dbReference type="Pfam" id="PF11967">
    <property type="entry name" value="RecO_N"/>
    <property type="match status" value="1"/>
</dbReference>
<sequence length="294" mass="31968">MSSRIVTTSGFVLRSLRYGDTSRVATLFTRDLGKISIIAKGARVPGSLFGASLDLFTLSQFVVYYRPGRNLQMLKSGDVDHHFAHIADQPRRFVFGCAVLEYLDRMILEDEPAPELFGLGLRVLTRVDRSSLSAVSEVVRAFQLRTAALLGYALQLDACLHCGASLAEAALLDEPSRETGGRASWLFRPAEGGAVCVSCAAAAGTGYSVTPRALLRIRAMVVGAAADRVSEAGPSYRAGGAERAAVEPSETGVRDRWQRTLEALVEDYLRFHVERYRGLRSLGTADEAPRKSVR</sequence>
<gene>
    <name evidence="7 9" type="primary">recO</name>
    <name evidence="9" type="ORF">KC729_02125</name>
</gene>
<dbReference type="InterPro" id="IPR003717">
    <property type="entry name" value="RecO"/>
</dbReference>
<evidence type="ECO:0000313" key="9">
    <source>
        <dbReference type="EMBL" id="MCA9726449.1"/>
    </source>
</evidence>
<dbReference type="Proteomes" id="UP000697710">
    <property type="component" value="Unassembled WGS sequence"/>
</dbReference>
<evidence type="ECO:0000256" key="2">
    <source>
        <dbReference type="ARBA" id="ARBA00021310"/>
    </source>
</evidence>
<evidence type="ECO:0000256" key="4">
    <source>
        <dbReference type="ARBA" id="ARBA00023172"/>
    </source>
</evidence>
<dbReference type="PANTHER" id="PTHR33991">
    <property type="entry name" value="DNA REPAIR PROTEIN RECO"/>
    <property type="match status" value="1"/>
</dbReference>
<dbReference type="GO" id="GO:0043590">
    <property type="term" value="C:bacterial nucleoid"/>
    <property type="evidence" value="ECO:0007669"/>
    <property type="project" value="TreeGrafter"/>
</dbReference>
<keyword evidence="3 7" id="KW-0227">DNA damage</keyword>
<feature type="domain" description="DNA replication/recombination mediator RecO N-terminal" evidence="8">
    <location>
        <begin position="5"/>
        <end position="79"/>
    </location>
</feature>
<dbReference type="InterPro" id="IPR022572">
    <property type="entry name" value="DNA_rep/recomb_RecO_N"/>
</dbReference>
<comment type="similarity">
    <text evidence="1 7">Belongs to the RecO family.</text>
</comment>
<dbReference type="Pfam" id="PF02565">
    <property type="entry name" value="RecO_C"/>
    <property type="match status" value="1"/>
</dbReference>
<evidence type="ECO:0000256" key="6">
    <source>
        <dbReference type="ARBA" id="ARBA00033409"/>
    </source>
</evidence>
<dbReference type="SUPFAM" id="SSF57863">
    <property type="entry name" value="ArfGap/RecO-like zinc finger"/>
    <property type="match status" value="1"/>
</dbReference>
<accession>A0A956RP99</accession>
<reference evidence="9" key="1">
    <citation type="submission" date="2020-04" db="EMBL/GenBank/DDBJ databases">
        <authorList>
            <person name="Zhang T."/>
        </authorList>
    </citation>
    <scope>NUCLEOTIDE SEQUENCE</scope>
    <source>
        <strain evidence="9">HKST-UBA01</strain>
    </source>
</reference>
<name>A0A956RP99_UNCEI</name>
<dbReference type="NCBIfam" id="TIGR00613">
    <property type="entry name" value="reco"/>
    <property type="match status" value="1"/>
</dbReference>
<evidence type="ECO:0000256" key="5">
    <source>
        <dbReference type="ARBA" id="ARBA00023204"/>
    </source>
</evidence>
<keyword evidence="5 7" id="KW-0234">DNA repair</keyword>
<dbReference type="InterPro" id="IPR042242">
    <property type="entry name" value="RecO_C"/>
</dbReference>
<dbReference type="AlphaFoldDB" id="A0A956RP99"/>
<dbReference type="GO" id="GO:0006302">
    <property type="term" value="P:double-strand break repair"/>
    <property type="evidence" value="ECO:0007669"/>
    <property type="project" value="TreeGrafter"/>
</dbReference>
<comment type="caution">
    <text evidence="9">The sequence shown here is derived from an EMBL/GenBank/DDBJ whole genome shotgun (WGS) entry which is preliminary data.</text>
</comment>
<dbReference type="PANTHER" id="PTHR33991:SF1">
    <property type="entry name" value="DNA REPAIR PROTEIN RECO"/>
    <property type="match status" value="1"/>
</dbReference>
<protein>
    <recommendedName>
        <fullName evidence="2 7">DNA repair protein RecO</fullName>
    </recommendedName>
    <alternativeName>
        <fullName evidence="6 7">Recombination protein O</fullName>
    </alternativeName>
</protein>
<evidence type="ECO:0000313" key="10">
    <source>
        <dbReference type="Proteomes" id="UP000697710"/>
    </source>
</evidence>
<proteinExistence type="inferred from homology"/>
<evidence type="ECO:0000256" key="1">
    <source>
        <dbReference type="ARBA" id="ARBA00007452"/>
    </source>
</evidence>
<keyword evidence="4 7" id="KW-0233">DNA recombination</keyword>
<dbReference type="HAMAP" id="MF_00201">
    <property type="entry name" value="RecO"/>
    <property type="match status" value="1"/>
</dbReference>
<evidence type="ECO:0000259" key="8">
    <source>
        <dbReference type="Pfam" id="PF11967"/>
    </source>
</evidence>
<evidence type="ECO:0000256" key="7">
    <source>
        <dbReference type="HAMAP-Rule" id="MF_00201"/>
    </source>
</evidence>
<dbReference type="EMBL" id="JAGQHR010000031">
    <property type="protein sequence ID" value="MCA9726449.1"/>
    <property type="molecule type" value="Genomic_DNA"/>
</dbReference>
<evidence type="ECO:0000256" key="3">
    <source>
        <dbReference type="ARBA" id="ARBA00022763"/>
    </source>
</evidence>
<dbReference type="Gene3D" id="1.20.1440.120">
    <property type="entry name" value="Recombination protein O, C-terminal domain"/>
    <property type="match status" value="1"/>
</dbReference>
<reference evidence="9" key="2">
    <citation type="journal article" date="2021" name="Microbiome">
        <title>Successional dynamics and alternative stable states in a saline activated sludge microbial community over 9 years.</title>
        <authorList>
            <person name="Wang Y."/>
            <person name="Ye J."/>
            <person name="Ju F."/>
            <person name="Liu L."/>
            <person name="Boyd J.A."/>
            <person name="Deng Y."/>
            <person name="Parks D.H."/>
            <person name="Jiang X."/>
            <person name="Yin X."/>
            <person name="Woodcroft B.J."/>
            <person name="Tyson G.W."/>
            <person name="Hugenholtz P."/>
            <person name="Polz M.F."/>
            <person name="Zhang T."/>
        </authorList>
    </citation>
    <scope>NUCLEOTIDE SEQUENCE</scope>
    <source>
        <strain evidence="9">HKST-UBA01</strain>
    </source>
</reference>
<dbReference type="SUPFAM" id="SSF50249">
    <property type="entry name" value="Nucleic acid-binding proteins"/>
    <property type="match status" value="1"/>
</dbReference>
<comment type="function">
    <text evidence="7">Involved in DNA repair and RecF pathway recombination.</text>
</comment>
<dbReference type="Gene3D" id="2.40.50.140">
    <property type="entry name" value="Nucleic acid-binding proteins"/>
    <property type="match status" value="1"/>
</dbReference>
<organism evidence="9 10">
    <name type="scientific">Eiseniibacteriota bacterium</name>
    <dbReference type="NCBI Taxonomy" id="2212470"/>
    <lineage>
        <taxon>Bacteria</taxon>
        <taxon>Candidatus Eiseniibacteriota</taxon>
    </lineage>
</organism>
<dbReference type="InterPro" id="IPR012340">
    <property type="entry name" value="NA-bd_OB-fold"/>
</dbReference>
<dbReference type="GO" id="GO:0006310">
    <property type="term" value="P:DNA recombination"/>
    <property type="evidence" value="ECO:0007669"/>
    <property type="project" value="UniProtKB-UniRule"/>
</dbReference>